<dbReference type="GO" id="GO:0003676">
    <property type="term" value="F:nucleic acid binding"/>
    <property type="evidence" value="ECO:0007669"/>
    <property type="project" value="InterPro"/>
</dbReference>
<dbReference type="PANTHER" id="PTHR46565:SF27">
    <property type="entry name" value="COLD SHOCK DOMAIN-CONTAINING PROTEIN 3-LIKE"/>
    <property type="match status" value="1"/>
</dbReference>
<protein>
    <recommendedName>
        <fullName evidence="10">RanBP2-type domain-containing protein</fullName>
    </recommendedName>
</protein>
<keyword evidence="1" id="KW-0479">Metal-binding</keyword>
<dbReference type="InterPro" id="IPR012340">
    <property type="entry name" value="NA-bd_OB-fold"/>
</dbReference>
<comment type="caution">
    <text evidence="8">The sequence shown here is derived from an EMBL/GenBank/DDBJ whole genome shotgun (WGS) entry which is preliminary data.</text>
</comment>
<feature type="domain" description="CSD" evidence="7">
    <location>
        <begin position="1"/>
        <end position="67"/>
    </location>
</feature>
<dbReference type="InterPro" id="IPR036443">
    <property type="entry name" value="Znf_RanBP2_sf"/>
</dbReference>
<dbReference type="InterPro" id="IPR011129">
    <property type="entry name" value="CSD"/>
</dbReference>
<dbReference type="PROSITE" id="PS00352">
    <property type="entry name" value="CSD_1"/>
    <property type="match status" value="1"/>
</dbReference>
<accession>A0A813L9J0</accession>
<feature type="compositionally biased region" description="Gly residues" evidence="5">
    <location>
        <begin position="68"/>
        <end position="79"/>
    </location>
</feature>
<feature type="compositionally biased region" description="Gly residues" evidence="5">
    <location>
        <begin position="91"/>
        <end position="108"/>
    </location>
</feature>
<dbReference type="InterPro" id="IPR002059">
    <property type="entry name" value="CSP_DNA-bd"/>
</dbReference>
<dbReference type="PROSITE" id="PS51857">
    <property type="entry name" value="CSD_2"/>
    <property type="match status" value="1"/>
</dbReference>
<dbReference type="SMART" id="SM00357">
    <property type="entry name" value="CSP"/>
    <property type="match status" value="1"/>
</dbReference>
<feature type="region of interest" description="Disordered" evidence="5">
    <location>
        <begin position="131"/>
        <end position="190"/>
    </location>
</feature>
<dbReference type="Pfam" id="PF00641">
    <property type="entry name" value="Zn_ribbon_RanBP"/>
    <property type="match status" value="1"/>
</dbReference>
<dbReference type="InterPro" id="IPR019844">
    <property type="entry name" value="CSD_CS"/>
</dbReference>
<dbReference type="Pfam" id="PF00313">
    <property type="entry name" value="CSD"/>
    <property type="match status" value="1"/>
</dbReference>
<evidence type="ECO:0000256" key="5">
    <source>
        <dbReference type="SAM" id="MobiDB-lite"/>
    </source>
</evidence>
<dbReference type="SMART" id="SM00547">
    <property type="entry name" value="ZnF_RBZ"/>
    <property type="match status" value="1"/>
</dbReference>
<feature type="domain" description="RanBP2-type" evidence="6">
    <location>
        <begin position="111"/>
        <end position="140"/>
    </location>
</feature>
<evidence type="ECO:0000256" key="2">
    <source>
        <dbReference type="ARBA" id="ARBA00022771"/>
    </source>
</evidence>
<evidence type="ECO:0000259" key="6">
    <source>
        <dbReference type="PROSITE" id="PS50199"/>
    </source>
</evidence>
<feature type="region of interest" description="Disordered" evidence="5">
    <location>
        <begin position="56"/>
        <end position="119"/>
    </location>
</feature>
<sequence>MPSGVMVRWNEDKGFGFIKPDDGGDDLFAHVSQLLDGEGSVRDRDEVRFKIEYDDRKGKDRATNVEVIGGGGGRGGGGRSRSRSRSPAARRGGGGGGGGYGGGGGGGQESRPGDWDCPKCGAMVFASKSECFKCGEPKGGGRGGGRSRDRDDDRRGGGGGGGGGGRGRDRSDDRDDRRSRDRRRDRSNSR</sequence>
<evidence type="ECO:0000256" key="4">
    <source>
        <dbReference type="PROSITE-ProRule" id="PRU00322"/>
    </source>
</evidence>
<dbReference type="GO" id="GO:0008270">
    <property type="term" value="F:zinc ion binding"/>
    <property type="evidence" value="ECO:0007669"/>
    <property type="project" value="UniProtKB-KW"/>
</dbReference>
<keyword evidence="2 4" id="KW-0863">Zinc-finger</keyword>
<evidence type="ECO:0000256" key="1">
    <source>
        <dbReference type="ARBA" id="ARBA00022723"/>
    </source>
</evidence>
<gene>
    <name evidence="8" type="ORF">PGLA2088_LOCUS40142</name>
</gene>
<dbReference type="Gene3D" id="4.10.1060.10">
    <property type="entry name" value="Zinc finger, RanBP2-type"/>
    <property type="match status" value="1"/>
</dbReference>
<evidence type="ECO:0000259" key="7">
    <source>
        <dbReference type="PROSITE" id="PS51857"/>
    </source>
</evidence>
<proteinExistence type="predicted"/>
<feature type="compositionally biased region" description="Basic and acidic residues" evidence="5">
    <location>
        <begin position="166"/>
        <end position="190"/>
    </location>
</feature>
<keyword evidence="3" id="KW-0862">Zinc</keyword>
<name>A0A813L9J0_POLGL</name>
<reference evidence="8" key="1">
    <citation type="submission" date="2021-02" db="EMBL/GenBank/DDBJ databases">
        <authorList>
            <person name="Dougan E. K."/>
            <person name="Rhodes N."/>
            <person name="Thang M."/>
            <person name="Chan C."/>
        </authorList>
    </citation>
    <scope>NUCLEOTIDE SEQUENCE</scope>
</reference>
<dbReference type="PANTHER" id="PTHR46565">
    <property type="entry name" value="COLD SHOCK DOMAIN PROTEIN 2"/>
    <property type="match status" value="1"/>
</dbReference>
<dbReference type="CDD" id="cd04458">
    <property type="entry name" value="CSP_CDS"/>
    <property type="match status" value="1"/>
</dbReference>
<dbReference type="Proteomes" id="UP000626109">
    <property type="component" value="Unassembled WGS sequence"/>
</dbReference>
<dbReference type="InterPro" id="IPR001876">
    <property type="entry name" value="Znf_RanBP2"/>
</dbReference>
<evidence type="ECO:0000313" key="8">
    <source>
        <dbReference type="EMBL" id="CAE8718558.1"/>
    </source>
</evidence>
<organism evidence="8 9">
    <name type="scientific">Polarella glacialis</name>
    <name type="common">Dinoflagellate</name>
    <dbReference type="NCBI Taxonomy" id="89957"/>
    <lineage>
        <taxon>Eukaryota</taxon>
        <taxon>Sar</taxon>
        <taxon>Alveolata</taxon>
        <taxon>Dinophyceae</taxon>
        <taxon>Suessiales</taxon>
        <taxon>Suessiaceae</taxon>
        <taxon>Polarella</taxon>
    </lineage>
</organism>
<feature type="compositionally biased region" description="Basic and acidic residues" evidence="5">
    <location>
        <begin position="146"/>
        <end position="156"/>
    </location>
</feature>
<dbReference type="SUPFAM" id="SSF50249">
    <property type="entry name" value="Nucleic acid-binding proteins"/>
    <property type="match status" value="1"/>
</dbReference>
<evidence type="ECO:0008006" key="10">
    <source>
        <dbReference type="Google" id="ProtNLM"/>
    </source>
</evidence>
<evidence type="ECO:0000313" key="9">
    <source>
        <dbReference type="Proteomes" id="UP000626109"/>
    </source>
</evidence>
<evidence type="ECO:0000256" key="3">
    <source>
        <dbReference type="ARBA" id="ARBA00022833"/>
    </source>
</evidence>
<dbReference type="AlphaFoldDB" id="A0A813L9J0"/>
<dbReference type="EMBL" id="CAJNNW010033385">
    <property type="protein sequence ID" value="CAE8718558.1"/>
    <property type="molecule type" value="Genomic_DNA"/>
</dbReference>
<dbReference type="Gene3D" id="2.40.50.140">
    <property type="entry name" value="Nucleic acid-binding proteins"/>
    <property type="match status" value="1"/>
</dbReference>
<dbReference type="PROSITE" id="PS50199">
    <property type="entry name" value="ZF_RANBP2_2"/>
    <property type="match status" value="1"/>
</dbReference>
<dbReference type="SUPFAM" id="SSF90209">
    <property type="entry name" value="Ran binding protein zinc finger-like"/>
    <property type="match status" value="1"/>
</dbReference>